<evidence type="ECO:0000259" key="3">
    <source>
        <dbReference type="PROSITE" id="PS50045"/>
    </source>
</evidence>
<evidence type="ECO:0000313" key="4">
    <source>
        <dbReference type="EMBL" id="SCZ80183.1"/>
    </source>
</evidence>
<evidence type="ECO:0000256" key="1">
    <source>
        <dbReference type="ARBA" id="ARBA00022741"/>
    </source>
</evidence>
<dbReference type="SUPFAM" id="SSF52540">
    <property type="entry name" value="P-loop containing nucleoside triphosphate hydrolases"/>
    <property type="match status" value="1"/>
</dbReference>
<accession>A0A1G5S1K0</accession>
<feature type="domain" description="Sigma-54 factor interaction" evidence="3">
    <location>
        <begin position="332"/>
        <end position="555"/>
    </location>
</feature>
<dbReference type="GO" id="GO:0003677">
    <property type="term" value="F:DNA binding"/>
    <property type="evidence" value="ECO:0007669"/>
    <property type="project" value="UniProtKB-KW"/>
</dbReference>
<keyword evidence="1" id="KW-0547">Nucleotide-binding</keyword>
<dbReference type="InterPro" id="IPR002078">
    <property type="entry name" value="Sigma_54_int"/>
</dbReference>
<dbReference type="SMART" id="SM00382">
    <property type="entry name" value="AAA"/>
    <property type="match status" value="1"/>
</dbReference>
<dbReference type="Gene3D" id="1.10.8.60">
    <property type="match status" value="1"/>
</dbReference>
<dbReference type="STRING" id="1120920.SAMN03080599_02130"/>
<dbReference type="CDD" id="cd00009">
    <property type="entry name" value="AAA"/>
    <property type="match status" value="1"/>
</dbReference>
<keyword evidence="5" id="KW-1185">Reference proteome</keyword>
<dbReference type="InterPro" id="IPR027417">
    <property type="entry name" value="P-loop_NTPase"/>
</dbReference>
<dbReference type="RefSeq" id="WP_170829403.1">
    <property type="nucleotide sequence ID" value="NZ_FMWL01000011.1"/>
</dbReference>
<dbReference type="AlphaFoldDB" id="A0A1G5S1K0"/>
<dbReference type="Proteomes" id="UP000199208">
    <property type="component" value="Unassembled WGS sequence"/>
</dbReference>
<dbReference type="Gene3D" id="3.40.50.300">
    <property type="entry name" value="P-loop containing nucleotide triphosphate hydrolases"/>
    <property type="match status" value="1"/>
</dbReference>
<keyword evidence="2" id="KW-0067">ATP-binding</keyword>
<dbReference type="Pfam" id="PF00158">
    <property type="entry name" value="Sigma54_activat"/>
    <property type="match status" value="1"/>
</dbReference>
<dbReference type="PANTHER" id="PTHR32071">
    <property type="entry name" value="TRANSCRIPTIONAL REGULATORY PROTEIN"/>
    <property type="match status" value="1"/>
</dbReference>
<dbReference type="GO" id="GO:0006355">
    <property type="term" value="P:regulation of DNA-templated transcription"/>
    <property type="evidence" value="ECO:0007669"/>
    <property type="project" value="InterPro"/>
</dbReference>
<dbReference type="InterPro" id="IPR058031">
    <property type="entry name" value="AAA_lid_NorR"/>
</dbReference>
<proteinExistence type="predicted"/>
<gene>
    <name evidence="4" type="ORF">SAMN03080599_02130</name>
</gene>
<organism evidence="4 5">
    <name type="scientific">Acidaminobacter hydrogenoformans DSM 2784</name>
    <dbReference type="NCBI Taxonomy" id="1120920"/>
    <lineage>
        <taxon>Bacteria</taxon>
        <taxon>Bacillati</taxon>
        <taxon>Bacillota</taxon>
        <taxon>Clostridia</taxon>
        <taxon>Peptostreptococcales</taxon>
        <taxon>Acidaminobacteraceae</taxon>
        <taxon>Acidaminobacter</taxon>
    </lineage>
</organism>
<evidence type="ECO:0000313" key="5">
    <source>
        <dbReference type="Proteomes" id="UP000199208"/>
    </source>
</evidence>
<keyword evidence="4" id="KW-0238">DNA-binding</keyword>
<dbReference type="InterPro" id="IPR003593">
    <property type="entry name" value="AAA+_ATPase"/>
</dbReference>
<dbReference type="Pfam" id="PF25601">
    <property type="entry name" value="AAA_lid_14"/>
    <property type="match status" value="1"/>
</dbReference>
<dbReference type="EMBL" id="FMWL01000011">
    <property type="protein sequence ID" value="SCZ80183.1"/>
    <property type="molecule type" value="Genomic_DNA"/>
</dbReference>
<dbReference type="PANTHER" id="PTHR32071:SF57">
    <property type="entry name" value="C4-DICARBOXYLATE TRANSPORT TRANSCRIPTIONAL REGULATORY PROTEIN DCTD"/>
    <property type="match status" value="1"/>
</dbReference>
<sequence length="690" mass="78468">MTSKLKVFVFVIYEESVDYYPTILRRIFEDHIDLEVRLYSDLRPVETFSADLVLYTLGFLKPVLVEKCLNPAAEFIHMANTLHGSCLESIKQLNRGTDVLLVSEGTIFLWDTLLTLKAHGMEHVNFVPYYGQRINTSAYKYAIYMGIKTYELPEIDHIIDLGWRVLHPYVLLKIGNAAGLAESFLDEKISNYIKDTTALLNYDDCVEISYLSEFTQERLAIMNLLDTPALLLNDQDVVLGFNERLRTEFQKDFDRMIGQKISRDIFLYQMRSACEDRGGSGSFELSSDQHYKVSARAIESYGQSVHHRVLLEAVPVVKNESQGQLAYKFKDILYESSSMSRIVELARHFSATDTTILIEGPSGVGKELLAHSIHEASSRRQRPFHAVNCGAFSESLLESELFGYASGAFTGALRSGKKGLLESAHSGTIFLDEIGEASLKLQVKLLRFLQEKEVQPIGSSSVRKVDVRVICATNRNLEVAMQTGDFREDLYYRISTVTLSVPPLSERIEDIEPILMDALGQYTNHLSEPLKKFFVNYPWPGNVRELKGCAEYMLSFDSRILEVKHLPDKYQKWLHGHSESETLESELSNYIKERPTLMANFHGVVHHEEDESEMDLEDLVLLEIDHGYSGRRKLLTRLRDRGLRVTEYKINGILDTLKMTGFIQVVKGRGGTRLTLAGKEKLLLAGRKLK</sequence>
<evidence type="ECO:0000256" key="2">
    <source>
        <dbReference type="ARBA" id="ARBA00022840"/>
    </source>
</evidence>
<dbReference type="GO" id="GO:0005524">
    <property type="term" value="F:ATP binding"/>
    <property type="evidence" value="ECO:0007669"/>
    <property type="project" value="UniProtKB-KW"/>
</dbReference>
<reference evidence="4 5" key="1">
    <citation type="submission" date="2016-10" db="EMBL/GenBank/DDBJ databases">
        <authorList>
            <person name="de Groot N.N."/>
        </authorList>
    </citation>
    <scope>NUCLEOTIDE SEQUENCE [LARGE SCALE GENOMIC DNA]</scope>
    <source>
        <strain evidence="4 5">DSM 2784</strain>
    </source>
</reference>
<name>A0A1G5S1K0_9FIRM</name>
<protein>
    <submittedName>
        <fullName evidence="4">Transcriptional regulator containing PAS, AAA-type ATPase, and DNA-binding Fis domains</fullName>
    </submittedName>
</protein>
<dbReference type="PROSITE" id="PS50045">
    <property type="entry name" value="SIGMA54_INTERACT_4"/>
    <property type="match status" value="1"/>
</dbReference>
<dbReference type="FunFam" id="3.40.50.300:FF:000006">
    <property type="entry name" value="DNA-binding transcriptional regulator NtrC"/>
    <property type="match status" value="1"/>
</dbReference>